<organism evidence="1 2">
    <name type="scientific">Marinobacter nauticus</name>
    <name type="common">Marinobacter hydrocarbonoclasticus</name>
    <name type="synonym">Marinobacter aquaeolei</name>
    <dbReference type="NCBI Taxonomy" id="2743"/>
    <lineage>
        <taxon>Bacteria</taxon>
        <taxon>Pseudomonadati</taxon>
        <taxon>Pseudomonadota</taxon>
        <taxon>Gammaproteobacteria</taxon>
        <taxon>Pseudomonadales</taxon>
        <taxon>Marinobacteraceae</taxon>
        <taxon>Marinobacter</taxon>
    </lineage>
</organism>
<evidence type="ECO:0000313" key="1">
    <source>
        <dbReference type="EMBL" id="RCW64055.1"/>
    </source>
</evidence>
<dbReference type="AlphaFoldDB" id="A0A368X894"/>
<sequence length="219" mass="24509">MSRSAHLFGVTSVKAKKTVALATTIQDPEQEINQLHECPKNTIEDDLNTLTFIQEAEKGWNQGLKVIVFVSTDTLDSDADRQKWIEEVKKSHAVLNEELIVLVQSKHGYERLPELADCLNGITVTGVSVGLDVKGGMTEALEWRNAFPWSIVKVDLGNCRSEFSQFAVYLAGLHKDAIDSLVCDVYDRSELIMIEQLYTKYAVGRVYGKNGCLWRDVGD</sequence>
<proteinExistence type="predicted"/>
<evidence type="ECO:0000313" key="2">
    <source>
        <dbReference type="Proteomes" id="UP000253647"/>
    </source>
</evidence>
<protein>
    <recommendedName>
        <fullName evidence="3">EAL domain-containing protein</fullName>
    </recommendedName>
</protein>
<dbReference type="Proteomes" id="UP000253647">
    <property type="component" value="Unassembled WGS sequence"/>
</dbReference>
<gene>
    <name evidence="1" type="ORF">DET61_11696</name>
</gene>
<dbReference type="RefSeq" id="WP_114435166.1">
    <property type="nucleotide sequence ID" value="NZ_QPJI01000016.1"/>
</dbReference>
<dbReference type="EMBL" id="QPJI01000016">
    <property type="protein sequence ID" value="RCW64055.1"/>
    <property type="molecule type" value="Genomic_DNA"/>
</dbReference>
<evidence type="ECO:0008006" key="3">
    <source>
        <dbReference type="Google" id="ProtNLM"/>
    </source>
</evidence>
<comment type="caution">
    <text evidence="1">The sequence shown here is derived from an EMBL/GenBank/DDBJ whole genome shotgun (WGS) entry which is preliminary data.</text>
</comment>
<name>A0A368X894_MARNT</name>
<reference evidence="1 2" key="1">
    <citation type="submission" date="2018-07" db="EMBL/GenBank/DDBJ databases">
        <title>Freshwater and sediment microbial communities from various areas in North America, analyzing microbe dynamics in response to fracking.</title>
        <authorList>
            <person name="Lamendella R."/>
        </authorList>
    </citation>
    <scope>NUCLEOTIDE SEQUENCE [LARGE SCALE GENOMIC DNA]</scope>
    <source>
        <strain evidence="1 2">105B</strain>
    </source>
</reference>
<accession>A0A368X894</accession>